<dbReference type="AlphaFoldDB" id="A0A0R1WM92"/>
<dbReference type="Proteomes" id="UP000051302">
    <property type="component" value="Unassembled WGS sequence"/>
</dbReference>
<keyword evidence="1" id="KW-0472">Membrane</keyword>
<organism evidence="2 3">
    <name type="scientific">Companilactobacillus nantensis DSM 16982</name>
    <dbReference type="NCBI Taxonomy" id="1423774"/>
    <lineage>
        <taxon>Bacteria</taxon>
        <taxon>Bacillati</taxon>
        <taxon>Bacillota</taxon>
        <taxon>Bacilli</taxon>
        <taxon>Lactobacillales</taxon>
        <taxon>Lactobacillaceae</taxon>
        <taxon>Companilactobacillus</taxon>
    </lineage>
</organism>
<comment type="caution">
    <text evidence="2">The sequence shown here is derived from an EMBL/GenBank/DDBJ whole genome shotgun (WGS) entry which is preliminary data.</text>
</comment>
<proteinExistence type="predicted"/>
<gene>
    <name evidence="2" type="ORF">FD31_GL000236</name>
</gene>
<evidence type="ECO:0000313" key="3">
    <source>
        <dbReference type="Proteomes" id="UP000051302"/>
    </source>
</evidence>
<keyword evidence="1" id="KW-0812">Transmembrane</keyword>
<protein>
    <submittedName>
        <fullName evidence="2">Uncharacterized protein</fullName>
    </submittedName>
</protein>
<evidence type="ECO:0000256" key="1">
    <source>
        <dbReference type="SAM" id="Phobius"/>
    </source>
</evidence>
<name>A0A0R1WM92_9LACO</name>
<feature type="transmembrane region" description="Helical" evidence="1">
    <location>
        <begin position="39"/>
        <end position="59"/>
    </location>
</feature>
<accession>A0A0R1WM92</accession>
<evidence type="ECO:0000313" key="2">
    <source>
        <dbReference type="EMBL" id="KRM17348.1"/>
    </source>
</evidence>
<dbReference type="EMBL" id="AZFV01000010">
    <property type="protein sequence ID" value="KRM17348.1"/>
    <property type="molecule type" value="Genomic_DNA"/>
</dbReference>
<reference evidence="2 3" key="1">
    <citation type="journal article" date="2015" name="Genome Announc.">
        <title>Expanding the biotechnology potential of lactobacilli through comparative genomics of 213 strains and associated genera.</title>
        <authorList>
            <person name="Sun Z."/>
            <person name="Harris H.M."/>
            <person name="McCann A."/>
            <person name="Guo C."/>
            <person name="Argimon S."/>
            <person name="Zhang W."/>
            <person name="Yang X."/>
            <person name="Jeffery I.B."/>
            <person name="Cooney J.C."/>
            <person name="Kagawa T.F."/>
            <person name="Liu W."/>
            <person name="Song Y."/>
            <person name="Salvetti E."/>
            <person name="Wrobel A."/>
            <person name="Rasinkangas P."/>
            <person name="Parkhill J."/>
            <person name="Rea M.C."/>
            <person name="O'Sullivan O."/>
            <person name="Ritari J."/>
            <person name="Douillard F.P."/>
            <person name="Paul Ross R."/>
            <person name="Yang R."/>
            <person name="Briner A.E."/>
            <person name="Felis G.E."/>
            <person name="de Vos W.M."/>
            <person name="Barrangou R."/>
            <person name="Klaenhammer T.R."/>
            <person name="Caufield P.W."/>
            <person name="Cui Y."/>
            <person name="Zhang H."/>
            <person name="O'Toole P.W."/>
        </authorList>
    </citation>
    <scope>NUCLEOTIDE SEQUENCE [LARGE SCALE GENOMIC DNA]</scope>
    <source>
        <strain evidence="2 3">DSM 16982</strain>
    </source>
</reference>
<sequence>MLSIRKSLHPPNICDMSWTLLVLKLDKSSFFSDRQFKNIWLIFVTLLVSIFPPLIQFLVEIPECFFNLEKYQVYYIK</sequence>
<keyword evidence="1" id="KW-1133">Transmembrane helix</keyword>
<keyword evidence="3" id="KW-1185">Reference proteome</keyword>